<gene>
    <name evidence="2" type="ORF">SAMN04487819_1133</name>
</gene>
<organism evidence="2 3">
    <name type="scientific">Actinopolyspora alba</name>
    <dbReference type="NCBI Taxonomy" id="673379"/>
    <lineage>
        <taxon>Bacteria</taxon>
        <taxon>Bacillati</taxon>
        <taxon>Actinomycetota</taxon>
        <taxon>Actinomycetes</taxon>
        <taxon>Actinopolysporales</taxon>
        <taxon>Actinopolysporaceae</taxon>
        <taxon>Actinopolyspora</taxon>
        <taxon>Actinopolyspora alba group</taxon>
    </lineage>
</organism>
<protein>
    <submittedName>
        <fullName evidence="2">Uncharacterized protein</fullName>
    </submittedName>
</protein>
<evidence type="ECO:0000256" key="1">
    <source>
        <dbReference type="SAM" id="MobiDB-lite"/>
    </source>
</evidence>
<dbReference type="InterPro" id="IPR011010">
    <property type="entry name" value="DNA_brk_join_enz"/>
</dbReference>
<evidence type="ECO:0000313" key="2">
    <source>
        <dbReference type="EMBL" id="SFE40853.1"/>
    </source>
</evidence>
<dbReference type="Proteomes" id="UP000198716">
    <property type="component" value="Unassembled WGS sequence"/>
</dbReference>
<dbReference type="GO" id="GO:0003677">
    <property type="term" value="F:DNA binding"/>
    <property type="evidence" value="ECO:0007669"/>
    <property type="project" value="InterPro"/>
</dbReference>
<proteinExistence type="predicted"/>
<sequence length="144" mass="15885">MSCSTVTPRYAVLVPVGTLHEFRHSALPRLDKQGASLWLLIAKSRHEKPKNVRRYFKPSERAFVEVTSLLAPDNRQRRSYGGEFINVWSLFDHCLPSADADTGARSTPGRVERSGTTRSMSQIPSAAPAKQAPATEAAVHPMLS</sequence>
<name>A0A1I2AD00_9ACTN</name>
<accession>A0A1I2AD00</accession>
<reference evidence="3" key="1">
    <citation type="submission" date="2016-10" db="EMBL/GenBank/DDBJ databases">
        <authorList>
            <person name="Varghese N."/>
            <person name="Submissions S."/>
        </authorList>
    </citation>
    <scope>NUCLEOTIDE SEQUENCE [LARGE SCALE GENOMIC DNA]</scope>
    <source>
        <strain evidence="3">DSM 45004</strain>
    </source>
</reference>
<keyword evidence="3" id="KW-1185">Reference proteome</keyword>
<dbReference type="AlphaFoldDB" id="A0A1I2AD00"/>
<dbReference type="SUPFAM" id="SSF56349">
    <property type="entry name" value="DNA breaking-rejoining enzymes"/>
    <property type="match status" value="1"/>
</dbReference>
<feature type="compositionally biased region" description="Low complexity" evidence="1">
    <location>
        <begin position="124"/>
        <end position="138"/>
    </location>
</feature>
<feature type="region of interest" description="Disordered" evidence="1">
    <location>
        <begin position="99"/>
        <end position="144"/>
    </location>
</feature>
<dbReference type="EMBL" id="FOMZ01000013">
    <property type="protein sequence ID" value="SFE40853.1"/>
    <property type="molecule type" value="Genomic_DNA"/>
</dbReference>
<evidence type="ECO:0000313" key="3">
    <source>
        <dbReference type="Proteomes" id="UP000198716"/>
    </source>
</evidence>